<dbReference type="InterPro" id="IPR006311">
    <property type="entry name" value="TAT_signal"/>
</dbReference>
<sequence length="265" mass="30121">MQQKQNNRREFLAGTMGAAVALGMGQTAPAAEEKPKQQYYELRTYRIATEKNQQVVSDFLKNALLPALGRAGIHQVGVFKEIDSKDDHSLYVLIPFQSLDQLASLNDKLEADTAYHKAAADYFALPKEEAPYSRIESHLMKAFKGMPVLEVPKGKGPHLFELRTYESHNANLARLKVDMFNSGEIDIMRDVLLSPVFYGEMLIGAGVPNLTYMLAGPNKEEHDEHWKGFINHPEWDKMKKMDKYKGTVSKITKWYLEPLPYSEIQ</sequence>
<keyword evidence="3" id="KW-1185">Reference proteome</keyword>
<evidence type="ECO:0000313" key="2">
    <source>
        <dbReference type="EMBL" id="QDT29413.1"/>
    </source>
</evidence>
<dbReference type="EMBL" id="CP037421">
    <property type="protein sequence ID" value="QDT29413.1"/>
    <property type="molecule type" value="Genomic_DNA"/>
</dbReference>
<evidence type="ECO:0000259" key="1">
    <source>
        <dbReference type="Pfam" id="PF07978"/>
    </source>
</evidence>
<dbReference type="PROSITE" id="PS51318">
    <property type="entry name" value="TAT"/>
    <property type="match status" value="1"/>
</dbReference>
<dbReference type="Pfam" id="PF07978">
    <property type="entry name" value="NIPSNAP"/>
    <property type="match status" value="1"/>
</dbReference>
<organism evidence="2 3">
    <name type="scientific">Gimesia panareensis</name>
    <dbReference type="NCBI Taxonomy" id="2527978"/>
    <lineage>
        <taxon>Bacteria</taxon>
        <taxon>Pseudomonadati</taxon>
        <taxon>Planctomycetota</taxon>
        <taxon>Planctomycetia</taxon>
        <taxon>Planctomycetales</taxon>
        <taxon>Planctomycetaceae</taxon>
        <taxon>Gimesia</taxon>
    </lineage>
</organism>
<evidence type="ECO:0000313" key="3">
    <source>
        <dbReference type="Proteomes" id="UP000315647"/>
    </source>
</evidence>
<protein>
    <recommendedName>
        <fullName evidence="1">NIPSNAP domain-containing protein</fullName>
    </recommendedName>
</protein>
<dbReference type="Proteomes" id="UP000315647">
    <property type="component" value="Chromosome"/>
</dbReference>
<dbReference type="InterPro" id="IPR012577">
    <property type="entry name" value="NIPSNAP"/>
</dbReference>
<reference evidence="2 3" key="1">
    <citation type="submission" date="2019-03" db="EMBL/GenBank/DDBJ databases">
        <title>Deep-cultivation of Planctomycetes and their phenomic and genomic characterization uncovers novel biology.</title>
        <authorList>
            <person name="Wiegand S."/>
            <person name="Jogler M."/>
            <person name="Boedeker C."/>
            <person name="Pinto D."/>
            <person name="Vollmers J."/>
            <person name="Rivas-Marin E."/>
            <person name="Kohn T."/>
            <person name="Peeters S.H."/>
            <person name="Heuer A."/>
            <person name="Rast P."/>
            <person name="Oberbeckmann S."/>
            <person name="Bunk B."/>
            <person name="Jeske O."/>
            <person name="Meyerdierks A."/>
            <person name="Storesund J.E."/>
            <person name="Kallscheuer N."/>
            <person name="Luecker S."/>
            <person name="Lage O.M."/>
            <person name="Pohl T."/>
            <person name="Merkel B.J."/>
            <person name="Hornburger P."/>
            <person name="Mueller R.-W."/>
            <person name="Bruemmer F."/>
            <person name="Labrenz M."/>
            <person name="Spormann A.M."/>
            <person name="Op den Camp H."/>
            <person name="Overmann J."/>
            <person name="Amann R."/>
            <person name="Jetten M.S.M."/>
            <person name="Mascher T."/>
            <person name="Medema M.H."/>
            <person name="Devos D.P."/>
            <person name="Kaster A.-K."/>
            <person name="Ovreas L."/>
            <person name="Rohde M."/>
            <person name="Galperin M.Y."/>
            <person name="Jogler C."/>
        </authorList>
    </citation>
    <scope>NUCLEOTIDE SEQUENCE [LARGE SCALE GENOMIC DNA]</scope>
    <source>
        <strain evidence="2 3">Enr10</strain>
    </source>
</reference>
<feature type="domain" description="NIPSNAP" evidence="1">
    <location>
        <begin position="160"/>
        <end position="262"/>
    </location>
</feature>
<gene>
    <name evidence="2" type="ORF">Enr10x_47670</name>
</gene>
<dbReference type="AlphaFoldDB" id="A0A517QCQ9"/>
<proteinExistence type="predicted"/>
<accession>A0A517QCQ9</accession>
<dbReference type="Gene3D" id="3.30.70.100">
    <property type="match status" value="2"/>
</dbReference>
<dbReference type="SUPFAM" id="SSF54909">
    <property type="entry name" value="Dimeric alpha+beta barrel"/>
    <property type="match status" value="2"/>
</dbReference>
<dbReference type="InterPro" id="IPR011008">
    <property type="entry name" value="Dimeric_a/b-barrel"/>
</dbReference>
<name>A0A517QCQ9_9PLAN</name>